<evidence type="ECO:0000313" key="2">
    <source>
        <dbReference type="EMBL" id="AAO05960.1"/>
    </source>
</evidence>
<dbReference type="SUPFAM" id="SSF53756">
    <property type="entry name" value="UDP-Glycosyltransferase/glycogen phosphorylase"/>
    <property type="match status" value="1"/>
</dbReference>
<evidence type="ECO:0000313" key="3">
    <source>
        <dbReference type="Proteomes" id="UP000001411"/>
    </source>
</evidence>
<dbReference type="RefSeq" id="WP_001832460.1">
    <property type="nucleotide sequence ID" value="NC_004461.1"/>
</dbReference>
<dbReference type="GeneID" id="50019629"/>
<dbReference type="EMBL" id="AE015929">
    <property type="protein sequence ID" value="AAO05960.1"/>
    <property type="molecule type" value="Genomic_DNA"/>
</dbReference>
<feature type="domain" description="Glycosyl transferase family 1" evidence="1">
    <location>
        <begin position="322"/>
        <end position="483"/>
    </location>
</feature>
<dbReference type="PATRIC" id="fig|176280.10.peg.2261"/>
<proteinExistence type="predicted"/>
<dbReference type="PANTHER" id="PTHR12526:SF630">
    <property type="entry name" value="GLYCOSYLTRANSFERASE"/>
    <property type="match status" value="1"/>
</dbReference>
<evidence type="ECO:0000259" key="1">
    <source>
        <dbReference type="Pfam" id="PF00534"/>
    </source>
</evidence>
<dbReference type="GO" id="GO:0016757">
    <property type="term" value="F:glycosyltransferase activity"/>
    <property type="evidence" value="ECO:0007669"/>
    <property type="project" value="InterPro"/>
</dbReference>
<dbReference type="PANTHER" id="PTHR12526">
    <property type="entry name" value="GLYCOSYLTRANSFERASE"/>
    <property type="match status" value="1"/>
</dbReference>
<name>A0A0H2VIF8_STAES</name>
<dbReference type="OrthoDB" id="570545at2"/>
<dbReference type="Pfam" id="PF00534">
    <property type="entry name" value="Glycos_transf_1"/>
    <property type="match status" value="1"/>
</dbReference>
<accession>A0A0H2VIF8</accession>
<organism evidence="2 3">
    <name type="scientific">Staphylococcus epidermidis (strain ATCC 12228 / FDA PCI 1200)</name>
    <dbReference type="NCBI Taxonomy" id="176280"/>
    <lineage>
        <taxon>Bacteria</taxon>
        <taxon>Bacillati</taxon>
        <taxon>Bacillota</taxon>
        <taxon>Bacilli</taxon>
        <taxon>Bacillales</taxon>
        <taxon>Staphylococcaceae</taxon>
        <taxon>Staphylococcus</taxon>
    </lineage>
</organism>
<dbReference type="HOGENOM" id="CLU_009583_21_4_9"/>
<dbReference type="Proteomes" id="UP000001411">
    <property type="component" value="Chromosome"/>
</dbReference>
<protein>
    <submittedName>
        <fullName evidence="2">Poly (Glycerol-phosphate) alpha-glucosyltransferase</fullName>
    </submittedName>
</protein>
<dbReference type="CDD" id="cd04949">
    <property type="entry name" value="GT4_GtfA-like"/>
    <property type="match status" value="1"/>
</dbReference>
<sequence>MIYTVTTTLPLSHGGRTQALLRRIKLLDEEFKIPSKILTTNYHGNYPSIYKKYRQENKVTENIQFENMYEWLSNFKLFKVPKTLITRNPKYIKTPRKIKGLIDKQGKKSGLIHYYNNECHVRSRKYYGQSNVLEYEDFISPTSGLKYERHQYNLYGQLHRKEYYYDDSSLKHSDELFDTEGSMYCKRYFKTKPNSKINGVEIYRNKKLYKTFKNDKLLAQFYFQNRFKNQDIVFNDARFLDKPLLKQTHQTKNILVLHSSHLSGDQIKKSYRFALNQSKNVYKYIVLTHQQKHDIQQHFHISDDQFQLVPHFIELDTEVEQDSSNNQNRFIYIGRFSTEKQIDHIIRAYHKFLQSGYQTELHLFGRDEDNQIPLMNTLISELKLSDKVKIFKYTNQPLQEFKNSKASLLTSQYEGFGLTLMESIEMGCPVLSYNVRYGPSEIIQNGINGYLIEKNDIDSLSKHMINIIEHPLQKVKNKDTLKYNAAVNNYKQLMQSLDLLK</sequence>
<reference evidence="2 3" key="1">
    <citation type="journal article" date="2003" name="Mol. Microbiol.">
        <title>Genome-based analysis of virulence genes in a non-biofilm-forming Staphylococcus epidermidis strain (ATCC 12228).</title>
        <authorList>
            <person name="Zhang Y.Q."/>
            <person name="Ren S.X."/>
            <person name="Li H.L."/>
            <person name="Wang Y.X."/>
            <person name="Fu G."/>
            <person name="Yang J."/>
            <person name="Qin Z.Q."/>
            <person name="Miao Y.G."/>
            <person name="Wang W.Y."/>
            <person name="Chen R.S."/>
            <person name="Shen Y."/>
            <person name="Chen Z."/>
            <person name="Yuan Z.H."/>
            <person name="Zhao G.P."/>
            <person name="Qu D."/>
            <person name="Danchin A."/>
            <person name="Wen Y.M."/>
        </authorList>
    </citation>
    <scope>NUCLEOTIDE SEQUENCE [LARGE SCALE GENOMIC DNA]</scope>
    <source>
        <strain evidence="3">ATCC 12228 / FDA PCI 1200</strain>
    </source>
</reference>
<dbReference type="Gene3D" id="3.40.50.2000">
    <property type="entry name" value="Glycogen Phosphorylase B"/>
    <property type="match status" value="3"/>
</dbReference>
<gene>
    <name evidence="2" type="ordered locus">SE_2318</name>
</gene>
<dbReference type="KEGG" id="sep:SE_2318"/>
<dbReference type="InterPro" id="IPR001296">
    <property type="entry name" value="Glyco_trans_1"/>
</dbReference>
<dbReference type="eggNOG" id="COG0438">
    <property type="taxonomic scope" value="Bacteria"/>
</dbReference>
<dbReference type="AlphaFoldDB" id="A0A0H2VIF8"/>
<keyword evidence="2" id="KW-0808">Transferase</keyword>